<feature type="transmembrane region" description="Helical" evidence="7">
    <location>
        <begin position="164"/>
        <end position="187"/>
    </location>
</feature>
<name>A0A4Y8Q350_9BACL</name>
<evidence type="ECO:0000313" key="10">
    <source>
        <dbReference type="Proteomes" id="UP000298246"/>
    </source>
</evidence>
<comment type="catalytic activity">
    <reaction evidence="1">
        <text>ATP + protein L-histidine = ADP + protein N-phospho-L-histidine.</text>
        <dbReference type="EC" id="2.7.13.3"/>
    </reaction>
</comment>
<keyword evidence="7" id="KW-0472">Membrane</keyword>
<feature type="transmembrane region" description="Helical" evidence="7">
    <location>
        <begin position="233"/>
        <end position="254"/>
    </location>
</feature>
<feature type="transmembrane region" description="Helical" evidence="7">
    <location>
        <begin position="332"/>
        <end position="354"/>
    </location>
</feature>
<evidence type="ECO:0000256" key="5">
    <source>
        <dbReference type="ARBA" id="ARBA00023012"/>
    </source>
</evidence>
<dbReference type="Gene3D" id="1.20.5.1930">
    <property type="match status" value="1"/>
</dbReference>
<dbReference type="RefSeq" id="WP_134752412.1">
    <property type="nucleotide sequence ID" value="NZ_MYFO02000004.1"/>
</dbReference>
<evidence type="ECO:0000256" key="2">
    <source>
        <dbReference type="ARBA" id="ARBA00012438"/>
    </source>
</evidence>
<feature type="transmembrane region" description="Helical" evidence="7">
    <location>
        <begin position="266"/>
        <end position="287"/>
    </location>
</feature>
<dbReference type="CDD" id="cd16917">
    <property type="entry name" value="HATPase_UhpB-NarQ-NarX-like"/>
    <property type="match status" value="1"/>
</dbReference>
<feature type="transmembrane region" description="Helical" evidence="7">
    <location>
        <begin position="140"/>
        <end position="158"/>
    </location>
</feature>
<reference evidence="9 10" key="1">
    <citation type="submission" date="2017-03" db="EMBL/GenBank/DDBJ databases">
        <title>Isolation of Levoglucosan Utilizing Bacteria.</title>
        <authorList>
            <person name="Arya A.S."/>
        </authorList>
    </citation>
    <scope>NUCLEOTIDE SEQUENCE [LARGE SCALE GENOMIC DNA]</scope>
    <source>
        <strain evidence="9 10">MEC069</strain>
    </source>
</reference>
<comment type="caution">
    <text evidence="9">The sequence shown here is derived from an EMBL/GenBank/DDBJ whole genome shotgun (WGS) entry which is preliminary data.</text>
</comment>
<evidence type="ECO:0000256" key="6">
    <source>
        <dbReference type="SAM" id="MobiDB-lite"/>
    </source>
</evidence>
<dbReference type="EC" id="2.7.13.3" evidence="2"/>
<sequence length="852" mass="92984">MVKMMKIFIFLLFCLHIWFLYLLFTYPSFGINVAAQPDGTWVVSRFDRIASDLGIAIGDRVVSLDGIPAGQFPSVVKLRTIDQAHTIVVNRSGVELELTTDRIPKAAEADYFALFGELVSLSVAWLFHRKLPRSASARRLAQMFACIGLAFMSLLASIRGDALAINLIGAAVMLLPVSFLQFLIVFLRERAGVTLPSSFIPYLYGFIGGLFALQLTTFVNAPVSYLITHYTTLILEIFVIVIVLLSALVLAYAYARHRRTPHIAALLKTIAAALFISFAPLIVLSFVPEMLAGFYWINPFYTGWFVLFFPAAFACLIARHQLYDIDFILKRMLFAVLAAIPPCVVFLAIVWLLFPDRMTGRMGFIAFSLFLLAQSLIFYAFETWTSRLAPLLFPRKHYLQQSLKKIAGDLGATSSFRELKRTLLSGLVDTLDLFGGAVVYRYDNHTDCAAEGDIDEADIARALASETGGDTAVNSSAGASAGAGSGNGAGSGSGSGNGAGAGASSSSATCAAGGSGSGSSSGSGAEANTDASASTETGCTVITVTRQEEYACYLVLSAKKDNTLLSREETQWLRLIVTYLSVTMENVHLVRKLTSSLEQAIGRLPDRRSSRELAWFRKLTFELQEKERMRLAADLHDTTMQDLFFLRRKLTGALRGLPAADRAGLAPLQQLVSDIDAIHRSLRESCFELHPYLMADIGLMRTLEQLVEQERQTCGFRLEFDIASDEELELRTPEVKMHLFRIVQELLNNAKKHSRARHVRFKLAAAAGGRVTLRYEDDGVGFDVTPGTAAGSAAPPPVPLRAGSERPRSRGLEQLRSRVGALDGSCRIEAAPGAGVRVHITIPAALQEGESA</sequence>
<feature type="transmembrane region" description="Helical" evidence="7">
    <location>
        <begin position="360"/>
        <end position="381"/>
    </location>
</feature>
<evidence type="ECO:0000256" key="3">
    <source>
        <dbReference type="ARBA" id="ARBA00022679"/>
    </source>
</evidence>
<dbReference type="InterPro" id="IPR036890">
    <property type="entry name" value="HATPase_C_sf"/>
</dbReference>
<dbReference type="GO" id="GO:0046983">
    <property type="term" value="F:protein dimerization activity"/>
    <property type="evidence" value="ECO:0007669"/>
    <property type="project" value="InterPro"/>
</dbReference>
<keyword evidence="7" id="KW-1133">Transmembrane helix</keyword>
<evidence type="ECO:0000313" key="9">
    <source>
        <dbReference type="EMBL" id="TFE88305.1"/>
    </source>
</evidence>
<feature type="transmembrane region" description="Helical" evidence="7">
    <location>
        <begin position="299"/>
        <end position="320"/>
    </location>
</feature>
<gene>
    <name evidence="9" type="ORF">B5M42_10300</name>
</gene>
<accession>A0A4Y8Q350</accession>
<keyword evidence="10" id="KW-1185">Reference proteome</keyword>
<dbReference type="InterPro" id="IPR003594">
    <property type="entry name" value="HATPase_dom"/>
</dbReference>
<dbReference type="OrthoDB" id="9781904at2"/>
<dbReference type="GO" id="GO:0016020">
    <property type="term" value="C:membrane"/>
    <property type="evidence" value="ECO:0007669"/>
    <property type="project" value="InterPro"/>
</dbReference>
<feature type="region of interest" description="Disordered" evidence="6">
    <location>
        <begin position="512"/>
        <end position="532"/>
    </location>
</feature>
<evidence type="ECO:0000256" key="7">
    <source>
        <dbReference type="SAM" id="Phobius"/>
    </source>
</evidence>
<keyword evidence="4" id="KW-0418">Kinase</keyword>
<proteinExistence type="predicted"/>
<dbReference type="InterPro" id="IPR050482">
    <property type="entry name" value="Sensor_HK_TwoCompSys"/>
</dbReference>
<protein>
    <recommendedName>
        <fullName evidence="2">histidine kinase</fullName>
        <ecNumber evidence="2">2.7.13.3</ecNumber>
    </recommendedName>
</protein>
<dbReference type="SUPFAM" id="SSF55874">
    <property type="entry name" value="ATPase domain of HSP90 chaperone/DNA topoisomerase II/histidine kinase"/>
    <property type="match status" value="1"/>
</dbReference>
<dbReference type="EMBL" id="MYFO01000010">
    <property type="protein sequence ID" value="TFE88305.1"/>
    <property type="molecule type" value="Genomic_DNA"/>
</dbReference>
<dbReference type="PANTHER" id="PTHR24421:SF60">
    <property type="entry name" value="SENSOR HISTIDINE KINASE COMP"/>
    <property type="match status" value="1"/>
</dbReference>
<feature type="transmembrane region" description="Helical" evidence="7">
    <location>
        <begin position="199"/>
        <end position="221"/>
    </location>
</feature>
<keyword evidence="7" id="KW-0812">Transmembrane</keyword>
<dbReference type="Proteomes" id="UP000298246">
    <property type="component" value="Unassembled WGS sequence"/>
</dbReference>
<organism evidence="9 10">
    <name type="scientific">Paenibacillus athensensis</name>
    <dbReference type="NCBI Taxonomy" id="1967502"/>
    <lineage>
        <taxon>Bacteria</taxon>
        <taxon>Bacillati</taxon>
        <taxon>Bacillota</taxon>
        <taxon>Bacilli</taxon>
        <taxon>Bacillales</taxon>
        <taxon>Paenibacillaceae</taxon>
        <taxon>Paenibacillus</taxon>
    </lineage>
</organism>
<evidence type="ECO:0000256" key="1">
    <source>
        <dbReference type="ARBA" id="ARBA00000085"/>
    </source>
</evidence>
<feature type="region of interest" description="Disordered" evidence="6">
    <location>
        <begin position="786"/>
        <end position="811"/>
    </location>
</feature>
<dbReference type="PANTHER" id="PTHR24421">
    <property type="entry name" value="NITRATE/NITRITE SENSOR PROTEIN NARX-RELATED"/>
    <property type="match status" value="1"/>
</dbReference>
<keyword evidence="5" id="KW-0902">Two-component regulatory system</keyword>
<dbReference type="GO" id="GO:0000155">
    <property type="term" value="F:phosphorelay sensor kinase activity"/>
    <property type="evidence" value="ECO:0007669"/>
    <property type="project" value="InterPro"/>
</dbReference>
<dbReference type="Pfam" id="PF07730">
    <property type="entry name" value="HisKA_3"/>
    <property type="match status" value="1"/>
</dbReference>
<keyword evidence="3" id="KW-0808">Transferase</keyword>
<dbReference type="Pfam" id="PF02518">
    <property type="entry name" value="HATPase_c"/>
    <property type="match status" value="1"/>
</dbReference>
<dbReference type="Gene3D" id="3.30.565.10">
    <property type="entry name" value="Histidine kinase-like ATPase, C-terminal domain"/>
    <property type="match status" value="1"/>
</dbReference>
<dbReference type="InterPro" id="IPR011712">
    <property type="entry name" value="Sig_transdc_His_kin_sub3_dim/P"/>
</dbReference>
<feature type="region of interest" description="Disordered" evidence="6">
    <location>
        <begin position="475"/>
        <end position="500"/>
    </location>
</feature>
<feature type="compositionally biased region" description="Gly residues" evidence="6">
    <location>
        <begin position="481"/>
        <end position="500"/>
    </location>
</feature>
<dbReference type="SMART" id="SM00387">
    <property type="entry name" value="HATPase_c"/>
    <property type="match status" value="1"/>
</dbReference>
<evidence type="ECO:0000259" key="8">
    <source>
        <dbReference type="SMART" id="SM00387"/>
    </source>
</evidence>
<dbReference type="AlphaFoldDB" id="A0A4Y8Q350"/>
<evidence type="ECO:0000256" key="4">
    <source>
        <dbReference type="ARBA" id="ARBA00022777"/>
    </source>
</evidence>
<feature type="domain" description="Histidine kinase/HSP90-like ATPase" evidence="8">
    <location>
        <begin position="734"/>
        <end position="846"/>
    </location>
</feature>